<dbReference type="EMBL" id="BMNZ01000008">
    <property type="protein sequence ID" value="GGN06081.1"/>
    <property type="molecule type" value="Genomic_DNA"/>
</dbReference>
<name>A0ABQ2IBF8_9MICO</name>
<dbReference type="Proteomes" id="UP000623461">
    <property type="component" value="Unassembled WGS sequence"/>
</dbReference>
<dbReference type="Gene3D" id="3.40.50.2000">
    <property type="entry name" value="Glycogen Phosphorylase B"/>
    <property type="match status" value="2"/>
</dbReference>
<dbReference type="InterPro" id="IPR028098">
    <property type="entry name" value="Glyco_trans_4-like_N"/>
</dbReference>
<evidence type="ECO:0000259" key="4">
    <source>
        <dbReference type="Pfam" id="PF13439"/>
    </source>
</evidence>
<keyword evidence="6" id="KW-1185">Reference proteome</keyword>
<gene>
    <name evidence="5" type="ORF">GCM10009721_37020</name>
</gene>
<sequence>MADLTSAGRRPLTIARVIGVLERGGAQLSALRLSAALRSEGFDTRLYAGDATDEGIALAAAFDVPVETFARDAHLQWVPSTDFAQWLRPRLADADLVHAHMFGAWWAAAAVVPDGVPLVASEHNAMTWPYGDHVAQARAAAGRLAAFFAHGPAARGFAESLGVPQSRRLEGRSIVDGFDARPLPGLPSPRVTFAGRLHPEKGVDVLLEALALIPDPPVTLLLGDGPLRESLTARSRTLGLADRVLLPGWVRSPGSYISGASLHVVPSREEAWSQSAVLALGLGVPVLASAVEGLPVTLAQGRGVLVPPEDPEELARAIDELLHGRGVPDPTPGRVYAARFTPEQIAPYYADTYRRLMPRQPATPRQPYVSPQRASDARM</sequence>
<reference evidence="6" key="1">
    <citation type="journal article" date="2019" name="Int. J. Syst. Evol. Microbiol.">
        <title>The Global Catalogue of Microorganisms (GCM) 10K type strain sequencing project: providing services to taxonomists for standard genome sequencing and annotation.</title>
        <authorList>
            <consortium name="The Broad Institute Genomics Platform"/>
            <consortium name="The Broad Institute Genome Sequencing Center for Infectious Disease"/>
            <person name="Wu L."/>
            <person name="Ma J."/>
        </authorList>
    </citation>
    <scope>NUCLEOTIDE SEQUENCE [LARGE SCALE GENOMIC DNA]</scope>
    <source>
        <strain evidence="6">JCM 1365</strain>
    </source>
</reference>
<dbReference type="Pfam" id="PF13692">
    <property type="entry name" value="Glyco_trans_1_4"/>
    <property type="match status" value="1"/>
</dbReference>
<organism evidence="5 6">
    <name type="scientific">Terrabacter tumescens</name>
    <dbReference type="NCBI Taxonomy" id="60443"/>
    <lineage>
        <taxon>Bacteria</taxon>
        <taxon>Bacillati</taxon>
        <taxon>Actinomycetota</taxon>
        <taxon>Actinomycetes</taxon>
        <taxon>Micrococcales</taxon>
        <taxon>Intrasporangiaceae</taxon>
        <taxon>Terrabacter</taxon>
    </lineage>
</organism>
<keyword evidence="1" id="KW-0328">Glycosyltransferase</keyword>
<comment type="caution">
    <text evidence="5">The sequence shown here is derived from an EMBL/GenBank/DDBJ whole genome shotgun (WGS) entry which is preliminary data.</text>
</comment>
<feature type="region of interest" description="Disordered" evidence="3">
    <location>
        <begin position="357"/>
        <end position="379"/>
    </location>
</feature>
<dbReference type="SUPFAM" id="SSF53756">
    <property type="entry name" value="UDP-Glycosyltransferase/glycogen phosphorylase"/>
    <property type="match status" value="1"/>
</dbReference>
<keyword evidence="2" id="KW-0808">Transferase</keyword>
<dbReference type="Pfam" id="PF13439">
    <property type="entry name" value="Glyco_transf_4"/>
    <property type="match status" value="1"/>
</dbReference>
<accession>A0ABQ2IBF8</accession>
<protein>
    <recommendedName>
        <fullName evidence="4">Glycosyltransferase subfamily 4-like N-terminal domain-containing protein</fullName>
    </recommendedName>
</protein>
<evidence type="ECO:0000256" key="3">
    <source>
        <dbReference type="SAM" id="MobiDB-lite"/>
    </source>
</evidence>
<feature type="domain" description="Glycosyltransferase subfamily 4-like N-terminal" evidence="4">
    <location>
        <begin position="24"/>
        <end position="165"/>
    </location>
</feature>
<evidence type="ECO:0000256" key="2">
    <source>
        <dbReference type="ARBA" id="ARBA00022679"/>
    </source>
</evidence>
<evidence type="ECO:0000313" key="5">
    <source>
        <dbReference type="EMBL" id="GGN06081.1"/>
    </source>
</evidence>
<evidence type="ECO:0000313" key="6">
    <source>
        <dbReference type="Proteomes" id="UP000623461"/>
    </source>
</evidence>
<dbReference type="RefSeq" id="WP_030202677.1">
    <property type="nucleotide sequence ID" value="NZ_BMNZ01000008.1"/>
</dbReference>
<evidence type="ECO:0000256" key="1">
    <source>
        <dbReference type="ARBA" id="ARBA00022676"/>
    </source>
</evidence>
<proteinExistence type="predicted"/>
<dbReference type="PANTHER" id="PTHR12526">
    <property type="entry name" value="GLYCOSYLTRANSFERASE"/>
    <property type="match status" value="1"/>
</dbReference>